<dbReference type="VEuPathDB" id="FungiDB:AB675_4375"/>
<accession>A0A0N1NYT2</accession>
<protein>
    <recommendedName>
        <fullName evidence="6">Transcription factor domain-containing protein</fullName>
    </recommendedName>
</protein>
<keyword evidence="3" id="KW-0732">Signal</keyword>
<dbReference type="Pfam" id="PF11951">
    <property type="entry name" value="Fungal_trans_2"/>
    <property type="match status" value="1"/>
</dbReference>
<evidence type="ECO:0000256" key="3">
    <source>
        <dbReference type="SAM" id="SignalP"/>
    </source>
</evidence>
<evidence type="ECO:0000313" key="5">
    <source>
        <dbReference type="Proteomes" id="UP000038010"/>
    </source>
</evidence>
<feature type="chain" id="PRO_5005879446" description="Transcription factor domain-containing protein" evidence="3">
    <location>
        <begin position="19"/>
        <end position="201"/>
    </location>
</feature>
<dbReference type="Proteomes" id="UP000038010">
    <property type="component" value="Unassembled WGS sequence"/>
</dbReference>
<keyword evidence="5" id="KW-1185">Reference proteome</keyword>
<evidence type="ECO:0000256" key="2">
    <source>
        <dbReference type="ARBA" id="ARBA00023242"/>
    </source>
</evidence>
<dbReference type="STRING" id="1664694.A0A0N1NYT2"/>
<organism evidence="4 5">
    <name type="scientific">Cyphellophora attinorum</name>
    <dbReference type="NCBI Taxonomy" id="1664694"/>
    <lineage>
        <taxon>Eukaryota</taxon>
        <taxon>Fungi</taxon>
        <taxon>Dikarya</taxon>
        <taxon>Ascomycota</taxon>
        <taxon>Pezizomycotina</taxon>
        <taxon>Eurotiomycetes</taxon>
        <taxon>Chaetothyriomycetidae</taxon>
        <taxon>Chaetothyriales</taxon>
        <taxon>Cyphellophoraceae</taxon>
        <taxon>Cyphellophora</taxon>
    </lineage>
</organism>
<reference evidence="4 5" key="1">
    <citation type="submission" date="2015-06" db="EMBL/GenBank/DDBJ databases">
        <title>Draft genome of the ant-associated black yeast Phialophora attae CBS 131958.</title>
        <authorList>
            <person name="Moreno L.F."/>
            <person name="Stielow B.J."/>
            <person name="de Hoog S."/>
            <person name="Vicente V.A."/>
            <person name="Weiss V.A."/>
            <person name="de Vries M."/>
            <person name="Cruz L.M."/>
            <person name="Souza E.M."/>
        </authorList>
    </citation>
    <scope>NUCLEOTIDE SEQUENCE [LARGE SCALE GENOMIC DNA]</scope>
    <source>
        <strain evidence="4 5">CBS 131958</strain>
    </source>
</reference>
<comment type="subcellular location">
    <subcellularLocation>
        <location evidence="1">Nucleus</location>
    </subcellularLocation>
</comment>
<dbReference type="GeneID" id="28736388"/>
<sequence>MGSLAAMLVLAQLDMCTGHCTEFDIHLRAARDLMRLYWERPAQIGFVEQRLIWLDLMSSTTSSRRPAFDLEETIEYLTRAGLQKSPSLAFPCSSEIFVTLASAIHYHKSHVGSNDDKAASLLKAYEFCRTLRYYVVPQTVSQKEKSLTECYRNGALLFINGLFERPSRSEETKEAIDIILRHVDALTSIDPKQNFLLWPLY</sequence>
<dbReference type="PANTHER" id="PTHR37534:SF46">
    <property type="entry name" value="ZN(II)2CYS6 TRANSCRIPTION FACTOR (EUROFUNG)"/>
    <property type="match status" value="1"/>
</dbReference>
<dbReference type="AlphaFoldDB" id="A0A0N1NYT2"/>
<proteinExistence type="predicted"/>
<comment type="caution">
    <text evidence="4">The sequence shown here is derived from an EMBL/GenBank/DDBJ whole genome shotgun (WGS) entry which is preliminary data.</text>
</comment>
<dbReference type="RefSeq" id="XP_017996515.1">
    <property type="nucleotide sequence ID" value="XM_018144508.1"/>
</dbReference>
<dbReference type="OrthoDB" id="2015447at2759"/>
<name>A0A0N1NYT2_9EURO</name>
<feature type="signal peptide" evidence="3">
    <location>
        <begin position="1"/>
        <end position="18"/>
    </location>
</feature>
<gene>
    <name evidence="4" type="ORF">AB675_4375</name>
</gene>
<dbReference type="GO" id="GO:0005634">
    <property type="term" value="C:nucleus"/>
    <property type="evidence" value="ECO:0007669"/>
    <property type="project" value="UniProtKB-SubCell"/>
</dbReference>
<evidence type="ECO:0000256" key="1">
    <source>
        <dbReference type="ARBA" id="ARBA00004123"/>
    </source>
</evidence>
<keyword evidence="2" id="KW-0539">Nucleus</keyword>
<dbReference type="EMBL" id="LFJN01000030">
    <property type="protein sequence ID" value="KPI36552.1"/>
    <property type="molecule type" value="Genomic_DNA"/>
</dbReference>
<dbReference type="InterPro" id="IPR021858">
    <property type="entry name" value="Fun_TF"/>
</dbReference>
<evidence type="ECO:0008006" key="6">
    <source>
        <dbReference type="Google" id="ProtNLM"/>
    </source>
</evidence>
<dbReference type="PANTHER" id="PTHR37534">
    <property type="entry name" value="TRANSCRIPTIONAL ACTIVATOR PROTEIN UGA3"/>
    <property type="match status" value="1"/>
</dbReference>
<evidence type="ECO:0000313" key="4">
    <source>
        <dbReference type="EMBL" id="KPI36552.1"/>
    </source>
</evidence>